<dbReference type="EMBL" id="AP028910">
    <property type="protein sequence ID" value="BES91306.1"/>
    <property type="molecule type" value="Genomic_DNA"/>
</dbReference>
<accession>A0ABN7AKC1</accession>
<feature type="region of interest" description="Disordered" evidence="1">
    <location>
        <begin position="1"/>
        <end position="21"/>
    </location>
</feature>
<organism evidence="2 3">
    <name type="scientific">Nesidiocoris tenuis</name>
    <dbReference type="NCBI Taxonomy" id="355587"/>
    <lineage>
        <taxon>Eukaryota</taxon>
        <taxon>Metazoa</taxon>
        <taxon>Ecdysozoa</taxon>
        <taxon>Arthropoda</taxon>
        <taxon>Hexapoda</taxon>
        <taxon>Insecta</taxon>
        <taxon>Pterygota</taxon>
        <taxon>Neoptera</taxon>
        <taxon>Paraneoptera</taxon>
        <taxon>Hemiptera</taxon>
        <taxon>Heteroptera</taxon>
        <taxon>Panheteroptera</taxon>
        <taxon>Cimicomorpha</taxon>
        <taxon>Miridae</taxon>
        <taxon>Dicyphina</taxon>
        <taxon>Nesidiocoris</taxon>
    </lineage>
</organism>
<feature type="region of interest" description="Disordered" evidence="1">
    <location>
        <begin position="341"/>
        <end position="394"/>
    </location>
</feature>
<reference evidence="2 3" key="1">
    <citation type="submission" date="2023-09" db="EMBL/GenBank/DDBJ databases">
        <title>Nesidiocoris tenuis whole genome shotgun sequence.</title>
        <authorList>
            <person name="Shibata T."/>
            <person name="Shimoda M."/>
            <person name="Kobayashi T."/>
            <person name="Uehara T."/>
        </authorList>
    </citation>
    <scope>NUCLEOTIDE SEQUENCE [LARGE SCALE GENOMIC DNA]</scope>
    <source>
        <strain evidence="2 3">Japan</strain>
    </source>
</reference>
<evidence type="ECO:0000256" key="1">
    <source>
        <dbReference type="SAM" id="MobiDB-lite"/>
    </source>
</evidence>
<evidence type="ECO:0000313" key="3">
    <source>
        <dbReference type="Proteomes" id="UP001307889"/>
    </source>
</evidence>
<proteinExistence type="predicted"/>
<evidence type="ECO:0000313" key="2">
    <source>
        <dbReference type="EMBL" id="BES91306.1"/>
    </source>
</evidence>
<feature type="compositionally biased region" description="Polar residues" evidence="1">
    <location>
        <begin position="86"/>
        <end position="98"/>
    </location>
</feature>
<feature type="region of interest" description="Disordered" evidence="1">
    <location>
        <begin position="86"/>
        <end position="117"/>
    </location>
</feature>
<feature type="compositionally biased region" description="Basic and acidic residues" evidence="1">
    <location>
        <begin position="1"/>
        <end position="18"/>
    </location>
</feature>
<feature type="compositionally biased region" description="Basic and acidic residues" evidence="1">
    <location>
        <begin position="373"/>
        <end position="393"/>
    </location>
</feature>
<dbReference type="Proteomes" id="UP001307889">
    <property type="component" value="Chromosome 2"/>
</dbReference>
<protein>
    <submittedName>
        <fullName evidence="2">Uncharacterized protein</fullName>
    </submittedName>
</protein>
<gene>
    <name evidence="2" type="ORF">NTJ_04114</name>
</gene>
<sequence length="848" mass="93002">MDECFRDGTEPKAPDKSSHLNNIENCNSRICYDPSSPDPVKVTERTEVSDLDELGLRALLDEAFSYKNPKDAQGKSELFKELLQSVDSDSKNSMNSSTERARKPRRQSNRKELEKSYCSHGSLQDLINVLTTSSVIGGDGNDSFNKSKETSAAGTCTGNAWKTGISNSCSATPQPTCNEPVTVRYLDEISIPRPSVIENGSCDDAYDHATLTSSSRSSCAQSSSSSSFGPSEIRRTLSSGCLEKEPYKEISNSYKSLNSLGMVAALEKDDVVAAALREKFSERAVKNCDENANSLNANHERKGKIRRLKAKNDKNTILSEHIAGHRSDIAQDIDAVMKYIESPSRSDSKSNRQRVNFPKSGSSRSVGGGKLRPIRDKSSDTVRKGRKSKESKFQKSSSLEEVCISTFEDLTSSSVVGEQKNFPLRDVDTTVRKQSPVERMQADASQETDMIFNKVSSSASSSFIKTANDSIILALKKDTMDNDTDSEFFTVTKKQRKKKNTTFPKERSRMHKFTCTSKKPFSCESKERCAYAFTRPISRRKSTSSVPSTEKSDDSSDDGDSVHSLPISSEACAIHDTCINTVSYAAIARAAPEKCLKYQSDGEITDNNINNDKPCQPAQAHTLREDEIGSSAAAEVIPTVTLPLSTRKEKPRPLKITNEDYPPLYTDSSTGTDMYVEYTVSVPRKENVVCQSVVNVEKTVIVKTPSASKTQNSLKHIDKNCSHCRRPAVVMCDSACSPCDVKDLEFGFDVSAELVSVDDELTLTTLTIEGASVSDGAGVTSPACDEDLWPTPPAVACLPSQLFQRTPEESVLKADPALAFVMSEWNNIVLEIESQEAGGPKLVHICDW</sequence>
<name>A0ABN7AKC1_9HEMI</name>
<feature type="region of interest" description="Disordered" evidence="1">
    <location>
        <begin position="540"/>
        <end position="562"/>
    </location>
</feature>
<keyword evidence="3" id="KW-1185">Reference proteome</keyword>